<gene>
    <name evidence="4" type="ORF">P0Y56_10265</name>
</gene>
<evidence type="ECO:0000256" key="1">
    <source>
        <dbReference type="SAM" id="Phobius"/>
    </source>
</evidence>
<feature type="transmembrane region" description="Helical" evidence="1">
    <location>
        <begin position="92"/>
        <end position="111"/>
    </location>
</feature>
<dbReference type="KEGG" id="acob:P0Y56_10265"/>
<organism evidence="4 5">
    <name type="scientific">Candidatus Andeanibacterium colombiense</name>
    <dbReference type="NCBI Taxonomy" id="3121345"/>
    <lineage>
        <taxon>Bacteria</taxon>
        <taxon>Pseudomonadati</taxon>
        <taxon>Pseudomonadota</taxon>
        <taxon>Alphaproteobacteria</taxon>
        <taxon>Sphingomonadales</taxon>
        <taxon>Sphingomonadaceae</taxon>
        <taxon>Candidatus Andeanibacterium</taxon>
    </lineage>
</organism>
<evidence type="ECO:0000313" key="5">
    <source>
        <dbReference type="Proteomes" id="UP001218362"/>
    </source>
</evidence>
<feature type="domain" description="YdbS-like PH" evidence="2">
    <location>
        <begin position="116"/>
        <end position="191"/>
    </location>
</feature>
<dbReference type="PANTHER" id="PTHR37938:SF1">
    <property type="entry name" value="BLL0215 PROTEIN"/>
    <property type="match status" value="1"/>
</dbReference>
<dbReference type="PANTHER" id="PTHR37938">
    <property type="entry name" value="BLL0215 PROTEIN"/>
    <property type="match status" value="1"/>
</dbReference>
<evidence type="ECO:0000259" key="2">
    <source>
        <dbReference type="Pfam" id="PF03703"/>
    </source>
</evidence>
<dbReference type="Proteomes" id="UP001218362">
    <property type="component" value="Chromosome"/>
</dbReference>
<protein>
    <submittedName>
        <fullName evidence="4">PH domain-containing protein</fullName>
    </submittedName>
</protein>
<evidence type="ECO:0000313" key="4">
    <source>
        <dbReference type="EMBL" id="WEK45419.1"/>
    </source>
</evidence>
<name>A0AAJ5X3S7_9SPHN</name>
<dbReference type="Pfam" id="PF09851">
    <property type="entry name" value="SHOCT"/>
    <property type="match status" value="1"/>
</dbReference>
<feature type="domain" description="SHOCT" evidence="3">
    <location>
        <begin position="9"/>
        <end position="35"/>
    </location>
</feature>
<sequence>MDDATRIATLERLAGLYRAGSLTADEYAAQKAKLLGGDGDDAAGITDEKPVAQFHGSTLGWVLGSGLGWLTIVLILSPILAFTLTADTGARYTSLALLAAGFAAIAVRWIGNIAKKYELTNQRLIMRTGLVFKRVDEIELYRVKDSRVDFSIINQLTGIGTITLRSSDVSSEQTDFKIRDVPCARDIREQLRGLVDRARQRRQVREFDIDERGI</sequence>
<dbReference type="InterPro" id="IPR005182">
    <property type="entry name" value="YdbS-like_PH"/>
</dbReference>
<dbReference type="EMBL" id="CP119316">
    <property type="protein sequence ID" value="WEK45419.1"/>
    <property type="molecule type" value="Genomic_DNA"/>
</dbReference>
<keyword evidence="1" id="KW-0472">Membrane</keyword>
<feature type="transmembrane region" description="Helical" evidence="1">
    <location>
        <begin position="59"/>
        <end position="80"/>
    </location>
</feature>
<reference evidence="4" key="1">
    <citation type="submission" date="2023-03" db="EMBL/GenBank/DDBJ databases">
        <title>Andean soil-derived lignocellulolytic bacterial consortium as a source of novel taxa and putative plastic-active enzymes.</title>
        <authorList>
            <person name="Diaz-Garcia L."/>
            <person name="Chuvochina M."/>
            <person name="Feuerriegel G."/>
            <person name="Bunk B."/>
            <person name="Sproer C."/>
            <person name="Streit W.R."/>
            <person name="Rodriguez L.M."/>
            <person name="Overmann J."/>
            <person name="Jimenez D.J."/>
        </authorList>
    </citation>
    <scope>NUCLEOTIDE SEQUENCE</scope>
    <source>
        <strain evidence="4">MAG 26</strain>
    </source>
</reference>
<dbReference type="InterPro" id="IPR018649">
    <property type="entry name" value="SHOCT"/>
</dbReference>
<proteinExistence type="predicted"/>
<accession>A0AAJ5X3S7</accession>
<dbReference type="AlphaFoldDB" id="A0AAJ5X3S7"/>
<evidence type="ECO:0000259" key="3">
    <source>
        <dbReference type="Pfam" id="PF09851"/>
    </source>
</evidence>
<dbReference type="Pfam" id="PF03703">
    <property type="entry name" value="bPH_2"/>
    <property type="match status" value="1"/>
</dbReference>
<keyword evidence="1" id="KW-0812">Transmembrane</keyword>
<keyword evidence="1" id="KW-1133">Transmembrane helix</keyword>